<comment type="caution">
    <text evidence="2">The sequence shown here is derived from an EMBL/GenBank/DDBJ whole genome shotgun (WGS) entry which is preliminary data.</text>
</comment>
<sequence>MKKKKLPMRKCIITNKMYLKRDLLRIVKNKDGEILVDSTGKASGRGAYVIADLEIIRKAQEMKFLEKFYEENEEKIKPIYDEIIRLIYRKSIPKK</sequence>
<feature type="domain" description="YlxR" evidence="1">
    <location>
        <begin position="9"/>
        <end position="83"/>
    </location>
</feature>
<name>A0ABR5TMR8_9BACL</name>
<dbReference type="InterPro" id="IPR035931">
    <property type="entry name" value="YlxR-like_sf"/>
</dbReference>
<dbReference type="PANTHER" id="PTHR34215">
    <property type="entry name" value="BLL0784 PROTEIN"/>
    <property type="match status" value="1"/>
</dbReference>
<evidence type="ECO:0000259" key="1">
    <source>
        <dbReference type="Pfam" id="PF04296"/>
    </source>
</evidence>
<accession>A0ABR5TMR8</accession>
<dbReference type="InterPro" id="IPR007393">
    <property type="entry name" value="YlxR_dom"/>
</dbReference>
<dbReference type="PANTHER" id="PTHR34215:SF1">
    <property type="entry name" value="YLXR DOMAIN-CONTAINING PROTEIN"/>
    <property type="match status" value="1"/>
</dbReference>
<evidence type="ECO:0000313" key="2">
    <source>
        <dbReference type="EMBL" id="KXB58635.1"/>
    </source>
</evidence>
<gene>
    <name evidence="2" type="ORF">HMPREF1871_00401</name>
</gene>
<dbReference type="EMBL" id="LSDB01000008">
    <property type="protein sequence ID" value="KXB58635.1"/>
    <property type="molecule type" value="Genomic_DNA"/>
</dbReference>
<evidence type="ECO:0000313" key="3">
    <source>
        <dbReference type="Proteomes" id="UP000070467"/>
    </source>
</evidence>
<organism evidence="2 3">
    <name type="scientific">Gemelliphila asaccharolytica</name>
    <dbReference type="NCBI Taxonomy" id="502393"/>
    <lineage>
        <taxon>Bacteria</taxon>
        <taxon>Bacillati</taxon>
        <taxon>Bacillota</taxon>
        <taxon>Bacilli</taxon>
        <taxon>Bacillales</taxon>
        <taxon>Gemellaceae</taxon>
        <taxon>Gemelliphila</taxon>
    </lineage>
</organism>
<dbReference type="CDD" id="cd00279">
    <property type="entry name" value="YlxR"/>
    <property type="match status" value="1"/>
</dbReference>
<dbReference type="InterPro" id="IPR037465">
    <property type="entry name" value="YlxR"/>
</dbReference>
<dbReference type="SUPFAM" id="SSF64376">
    <property type="entry name" value="YlxR-like"/>
    <property type="match status" value="1"/>
</dbReference>
<dbReference type="Proteomes" id="UP000070467">
    <property type="component" value="Unassembled WGS sequence"/>
</dbReference>
<dbReference type="RefSeq" id="WP_066129341.1">
    <property type="nucleotide sequence ID" value="NZ_KQ959861.1"/>
</dbReference>
<keyword evidence="3" id="KW-1185">Reference proteome</keyword>
<reference evidence="2 3" key="1">
    <citation type="submission" date="2016-01" db="EMBL/GenBank/DDBJ databases">
        <authorList>
            <person name="Mitreva M."/>
            <person name="Pepin K.H."/>
            <person name="Mihindukulasuriya K.A."/>
            <person name="Fulton R."/>
            <person name="Fronick C."/>
            <person name="O'Laughlin M."/>
            <person name="Miner T."/>
            <person name="Herter B."/>
            <person name="Rosa B.A."/>
            <person name="Cordes M."/>
            <person name="Tomlinson C."/>
            <person name="Wollam A."/>
            <person name="Palsikar V.B."/>
            <person name="Mardis E.R."/>
            <person name="Wilson R.K."/>
        </authorList>
    </citation>
    <scope>NUCLEOTIDE SEQUENCE [LARGE SCALE GENOMIC DNA]</scope>
    <source>
        <strain evidence="2 3">KA00071</strain>
    </source>
</reference>
<dbReference type="Pfam" id="PF04296">
    <property type="entry name" value="YlxR"/>
    <property type="match status" value="1"/>
</dbReference>
<dbReference type="NCBIfam" id="NF047356">
    <property type="entry name" value="RNA_bind_RnpM"/>
    <property type="match status" value="1"/>
</dbReference>
<protein>
    <recommendedName>
        <fullName evidence="1">YlxR domain-containing protein</fullName>
    </recommendedName>
</protein>
<proteinExistence type="predicted"/>
<dbReference type="Gene3D" id="3.30.1230.10">
    <property type="entry name" value="YlxR-like"/>
    <property type="match status" value="1"/>
</dbReference>